<dbReference type="GO" id="GO:0003676">
    <property type="term" value="F:nucleic acid binding"/>
    <property type="evidence" value="ECO:0007669"/>
    <property type="project" value="InterPro"/>
</dbReference>
<dbReference type="Proteomes" id="UP000186922">
    <property type="component" value="Unassembled WGS sequence"/>
</dbReference>
<keyword evidence="10" id="KW-1185">Reference proteome</keyword>
<dbReference type="SUPFAM" id="SSF53098">
    <property type="entry name" value="Ribonuclease H-like"/>
    <property type="match status" value="1"/>
</dbReference>
<reference evidence="9 10" key="1">
    <citation type="journal article" date="2016" name="Nat. Commun.">
        <title>Extremotolerant tardigrade genome and improved radiotolerance of human cultured cells by tardigrade-unique protein.</title>
        <authorList>
            <person name="Hashimoto T."/>
            <person name="Horikawa D.D."/>
            <person name="Saito Y."/>
            <person name="Kuwahara H."/>
            <person name="Kozuka-Hata H."/>
            <person name="Shin-I T."/>
            <person name="Minakuchi Y."/>
            <person name="Ohishi K."/>
            <person name="Motoyama A."/>
            <person name="Aizu T."/>
            <person name="Enomoto A."/>
            <person name="Kondo K."/>
            <person name="Tanaka S."/>
            <person name="Hara Y."/>
            <person name="Koshikawa S."/>
            <person name="Sagara H."/>
            <person name="Miura T."/>
            <person name="Yokobori S."/>
            <person name="Miyagawa K."/>
            <person name="Suzuki Y."/>
            <person name="Kubo T."/>
            <person name="Oyama M."/>
            <person name="Kohara Y."/>
            <person name="Fujiyama A."/>
            <person name="Arakawa K."/>
            <person name="Katayama T."/>
            <person name="Toyoda A."/>
            <person name="Kunieda T."/>
        </authorList>
    </citation>
    <scope>NUCLEOTIDE SEQUENCE [LARGE SCALE GENOMIC DNA]</scope>
    <source>
        <strain evidence="9 10">YOKOZUNA-1</strain>
    </source>
</reference>
<evidence type="ECO:0000256" key="6">
    <source>
        <dbReference type="ARBA" id="ARBA00023242"/>
    </source>
</evidence>
<dbReference type="Gene3D" id="3.30.420.10">
    <property type="entry name" value="Ribonuclease H-like superfamily/Ribonuclease H"/>
    <property type="match status" value="1"/>
</dbReference>
<dbReference type="GO" id="GO:0004527">
    <property type="term" value="F:exonuclease activity"/>
    <property type="evidence" value="ECO:0007669"/>
    <property type="project" value="UniProtKB-KW"/>
</dbReference>
<gene>
    <name evidence="9" type="primary">RvY_10187-1</name>
    <name evidence="9" type="synonym">RvY_10187.1</name>
    <name evidence="9" type="ORF">RvY_10187</name>
</gene>
<protein>
    <recommendedName>
        <fullName evidence="8">Exonuclease domain-containing protein</fullName>
    </recommendedName>
</protein>
<dbReference type="OrthoDB" id="206335at2759"/>
<feature type="domain" description="Exonuclease" evidence="8">
    <location>
        <begin position="279"/>
        <end position="440"/>
    </location>
</feature>
<keyword evidence="6" id="KW-0539">Nucleus</keyword>
<dbReference type="PANTHER" id="PTHR12801">
    <property type="entry name" value="RNA EXONUCLEASE REXO1 / RECO3 FAMILY MEMBER-RELATED"/>
    <property type="match status" value="1"/>
</dbReference>
<sequence length="694" mass="77903">MDGASRKENPKRKLDRLQNKVSKLKAFYELTKPKPVEPVRGGGDDERKQESSPDSGVEVEPKSHPKILPEDELEHLRARLRAQQKEKLSRPVLFQTTIPSMLRPADVRQLLMYALEGGGASGIKPEWCSLIRWQKISQVIVVSVENMTRVDWDKYSLANRQLRTFLEVYGPLEPQDEKHLSKCLLEYPLSITRLEKMGRGTKERQISQGSLFPMYKAYTQISLPPPQDDIGADCRFDLMMSIERMAMERFPIPTHQNGLDISYYVPTKGAYAPVTSTSPLFGVDCEMCMTSSRRHELTRISIVNETLQVVYDTYVKPFNPVLNYLTKYSGITKAILDPVKTRLHDVQEAIRKLLPPDAILCGQSLNGDLHALEMIHPYVIDTSVIYNLTGSPRAKTALKTLSMVFLGKKIQGADKRGHDSVEDSRTTMELVLLKLRHGPQFGDVSRGWEMPRSTPDKAAENSTDLIKNEPVNDKPVKPDAADELSFKNSLPPSQPKPFIDSKLKAESLEEFSGKPGEKRKAEESLPGKKRKAPETLAADFVQFTPDTPTTNCHFRESMLKCAERAKKTTYVVGSSDYIQEVSTKDPKRVHHVDSTRTAVKNAVENLPSHDFSFVELSLRISEDEHRQQKRTKSLIKQVLKLFSTAADRSLCMLVLSGNLASESSGICCAAVKNSIKFEALMSSDTTSGPAEDPE</sequence>
<evidence type="ECO:0000256" key="4">
    <source>
        <dbReference type="ARBA" id="ARBA00022801"/>
    </source>
</evidence>
<proteinExistence type="inferred from homology"/>
<evidence type="ECO:0000256" key="5">
    <source>
        <dbReference type="ARBA" id="ARBA00022839"/>
    </source>
</evidence>
<dbReference type="AlphaFoldDB" id="A0A1D1VED2"/>
<evidence type="ECO:0000256" key="7">
    <source>
        <dbReference type="SAM" id="MobiDB-lite"/>
    </source>
</evidence>
<evidence type="ECO:0000313" key="10">
    <source>
        <dbReference type="Proteomes" id="UP000186922"/>
    </source>
</evidence>
<evidence type="ECO:0000256" key="3">
    <source>
        <dbReference type="ARBA" id="ARBA00022722"/>
    </source>
</evidence>
<feature type="compositionally biased region" description="Basic and acidic residues" evidence="7">
    <location>
        <begin position="499"/>
        <end position="526"/>
    </location>
</feature>
<dbReference type="PANTHER" id="PTHR12801:SF82">
    <property type="entry name" value="RNA EXONUCLEASE 5"/>
    <property type="match status" value="1"/>
</dbReference>
<accession>A0A1D1VED2</accession>
<evidence type="ECO:0000313" key="9">
    <source>
        <dbReference type="EMBL" id="GAU99145.1"/>
    </source>
</evidence>
<evidence type="ECO:0000256" key="1">
    <source>
        <dbReference type="ARBA" id="ARBA00004123"/>
    </source>
</evidence>
<organism evidence="9 10">
    <name type="scientific">Ramazzottius varieornatus</name>
    <name type="common">Water bear</name>
    <name type="synonym">Tardigrade</name>
    <dbReference type="NCBI Taxonomy" id="947166"/>
    <lineage>
        <taxon>Eukaryota</taxon>
        <taxon>Metazoa</taxon>
        <taxon>Ecdysozoa</taxon>
        <taxon>Tardigrada</taxon>
        <taxon>Eutardigrada</taxon>
        <taxon>Parachela</taxon>
        <taxon>Hypsibioidea</taxon>
        <taxon>Ramazzottiidae</taxon>
        <taxon>Ramazzottius</taxon>
    </lineage>
</organism>
<evidence type="ECO:0000259" key="8">
    <source>
        <dbReference type="SMART" id="SM00479"/>
    </source>
</evidence>
<dbReference type="GO" id="GO:0005634">
    <property type="term" value="C:nucleus"/>
    <property type="evidence" value="ECO:0007669"/>
    <property type="project" value="UniProtKB-SubCell"/>
</dbReference>
<comment type="caution">
    <text evidence="9">The sequence shown here is derived from an EMBL/GenBank/DDBJ whole genome shotgun (WGS) entry which is preliminary data.</text>
</comment>
<comment type="subcellular location">
    <subcellularLocation>
        <location evidence="1">Nucleus</location>
    </subcellularLocation>
</comment>
<dbReference type="InterPro" id="IPR013520">
    <property type="entry name" value="Ribonucl_H"/>
</dbReference>
<dbReference type="InterPro" id="IPR034922">
    <property type="entry name" value="REX1-like_exo"/>
</dbReference>
<name>A0A1D1VED2_RAMVA</name>
<keyword evidence="5" id="KW-0269">Exonuclease</keyword>
<keyword evidence="3" id="KW-0540">Nuclease</keyword>
<dbReference type="EMBL" id="BDGG01000005">
    <property type="protein sequence ID" value="GAU99145.1"/>
    <property type="molecule type" value="Genomic_DNA"/>
</dbReference>
<feature type="compositionally biased region" description="Basic and acidic residues" evidence="7">
    <location>
        <begin position="466"/>
        <end position="480"/>
    </location>
</feature>
<dbReference type="FunFam" id="3.30.420.10:FF:000019">
    <property type="entry name" value="RNA exonuclease NEF-sp"/>
    <property type="match status" value="1"/>
</dbReference>
<feature type="region of interest" description="Disordered" evidence="7">
    <location>
        <begin position="443"/>
        <end position="532"/>
    </location>
</feature>
<feature type="region of interest" description="Disordered" evidence="7">
    <location>
        <begin position="32"/>
        <end position="66"/>
    </location>
</feature>
<comment type="similarity">
    <text evidence="2">Belongs to the REXO1/REXO3 family.</text>
</comment>
<dbReference type="CDD" id="cd06145">
    <property type="entry name" value="REX1_like"/>
    <property type="match status" value="1"/>
</dbReference>
<dbReference type="InterPro" id="IPR036397">
    <property type="entry name" value="RNaseH_sf"/>
</dbReference>
<dbReference type="STRING" id="947166.A0A1D1VED2"/>
<dbReference type="InterPro" id="IPR047021">
    <property type="entry name" value="REXO1/3/4-like"/>
</dbReference>
<dbReference type="InterPro" id="IPR012337">
    <property type="entry name" value="RNaseH-like_sf"/>
</dbReference>
<keyword evidence="4" id="KW-0378">Hydrolase</keyword>
<dbReference type="SMART" id="SM00479">
    <property type="entry name" value="EXOIII"/>
    <property type="match status" value="1"/>
</dbReference>
<feature type="compositionally biased region" description="Basic and acidic residues" evidence="7">
    <location>
        <begin position="32"/>
        <end position="51"/>
    </location>
</feature>
<dbReference type="Pfam" id="PF00929">
    <property type="entry name" value="RNase_T"/>
    <property type="match status" value="1"/>
</dbReference>
<evidence type="ECO:0000256" key="2">
    <source>
        <dbReference type="ARBA" id="ARBA00006357"/>
    </source>
</evidence>